<name>A0A5B9CY85_9HYPH</name>
<dbReference type="PROSITE" id="PS51208">
    <property type="entry name" value="AUTOTRANSPORTER"/>
    <property type="match status" value="1"/>
</dbReference>
<feature type="region of interest" description="Disordered" evidence="2">
    <location>
        <begin position="440"/>
        <end position="459"/>
    </location>
</feature>
<accession>A0A5B9CY85</accession>
<dbReference type="AlphaFoldDB" id="A0A5B9CY85"/>
<dbReference type="NCBIfam" id="TIGR01414">
    <property type="entry name" value="autotrans_barl"/>
    <property type="match status" value="1"/>
</dbReference>
<keyword evidence="3" id="KW-0732">Signal</keyword>
<gene>
    <name evidence="5" type="ORF">D1093_08775</name>
</gene>
<protein>
    <submittedName>
        <fullName evidence="5">Autotransporter outer membrane beta-barrel domain-containing protein</fullName>
    </submittedName>
</protein>
<dbReference type="Proteomes" id="UP000321940">
    <property type="component" value="Chromosome"/>
</dbReference>
<proteinExistence type="predicted"/>
<feature type="domain" description="Autotransporter" evidence="4">
    <location>
        <begin position="251"/>
        <end position="552"/>
    </location>
</feature>
<dbReference type="InterPro" id="IPR036709">
    <property type="entry name" value="Autotransporte_beta_dom_sf"/>
</dbReference>
<dbReference type="RefSeq" id="WP_120102074.1">
    <property type="nucleotide sequence ID" value="NZ_CP031843.2"/>
</dbReference>
<organism evidence="5 6">
    <name type="scientific">Bartonella kosoyi</name>
    <dbReference type="NCBI Taxonomy" id="2133959"/>
    <lineage>
        <taxon>Bacteria</taxon>
        <taxon>Pseudomonadati</taxon>
        <taxon>Pseudomonadota</taxon>
        <taxon>Alphaproteobacteria</taxon>
        <taxon>Hyphomicrobiales</taxon>
        <taxon>Bartonellaceae</taxon>
        <taxon>Bartonella</taxon>
    </lineage>
</organism>
<dbReference type="Pfam" id="PF03797">
    <property type="entry name" value="Autotransporter"/>
    <property type="match status" value="1"/>
</dbReference>
<evidence type="ECO:0000256" key="1">
    <source>
        <dbReference type="SAM" id="Coils"/>
    </source>
</evidence>
<feature type="region of interest" description="Disordered" evidence="2">
    <location>
        <begin position="60"/>
        <end position="145"/>
    </location>
</feature>
<evidence type="ECO:0000313" key="5">
    <source>
        <dbReference type="EMBL" id="QEE09673.1"/>
    </source>
</evidence>
<keyword evidence="1" id="KW-0175">Coiled coil</keyword>
<sequence>MHKNLLLCTAACALFFSSFTFTSISTASGLTPETRHALEEIIKLPQQYRYTNASSLNIRHQNTSNTNGITNVERKGSSLTHKEDKHPVIDSSTRQKRSSNLLPSANVVSQHKDNSSLRTGYEITQPEINKNAQSDMEPKTNTASSTLKTALNTSTETHVKLPTKIDSIPTANAESTYKLTDGKASEASSFLDEAVDSKTLTPQIENSLIMPIAMFAVGISDANNQNILLDNMQITMFEPKNYPEKSIFLSTYGNKNTFFSRIQTEQDSAQTKQDSVQIEQVEVQAERDENQEKQEDVQTKQESVHADIRYAALQAGAILVALEHQNISTNFGFFGTYGKLSFAPKNTESSHKNMFDKWSLTAYGNIQHDSGIYASGFLSYGILKENMSKDFIKDTPKMNNSKILGAAATVGQKLLTSFEGVILEPQAQLVYQRLILGSPSDSISSSTDSSSSDDDNSKINISKPDQWLLRIGGRLTQNKGHALSFYGKLNMIKTFSKNFQLAAMGSLVEGGFGIHAHLSPNIELHSDLSYQHKFKKVGISGINISAGMRYHF</sequence>
<dbReference type="InterPro" id="IPR006315">
    <property type="entry name" value="OM_autotransptr_brl_dom"/>
</dbReference>
<feature type="compositionally biased region" description="Low complexity" evidence="2">
    <location>
        <begin position="440"/>
        <end position="450"/>
    </location>
</feature>
<dbReference type="SUPFAM" id="SSF103515">
    <property type="entry name" value="Autotransporter"/>
    <property type="match status" value="1"/>
</dbReference>
<reference evidence="5 6" key="1">
    <citation type="journal article" date="2020" name="Int. J. Syst. Evol. Microbiol.">
        <title>Bartonella kosoyi sp. nov. and Bartonella krasnovii sp. nov., two novel species closely related to the zoonotic Bartonella elizabethae, isolated from black rats and wild desert rodent-fleas.</title>
        <authorList>
            <person name="Gutierrez R."/>
            <person name="Shalit T."/>
            <person name="Markus B."/>
            <person name="Yuan C."/>
            <person name="Nachum-Biala Y."/>
            <person name="Elad D."/>
            <person name="Harrus S."/>
        </authorList>
    </citation>
    <scope>NUCLEOTIDE SEQUENCE [LARGE SCALE GENOMIC DNA]</scope>
    <source>
        <strain evidence="5 6">Tel Aviv</strain>
    </source>
</reference>
<feature type="coiled-coil region" evidence="1">
    <location>
        <begin position="276"/>
        <end position="303"/>
    </location>
</feature>
<evidence type="ECO:0000313" key="6">
    <source>
        <dbReference type="Proteomes" id="UP000321940"/>
    </source>
</evidence>
<feature type="signal peptide" evidence="3">
    <location>
        <begin position="1"/>
        <end position="27"/>
    </location>
</feature>
<keyword evidence="6" id="KW-1185">Reference proteome</keyword>
<dbReference type="GO" id="GO:0019867">
    <property type="term" value="C:outer membrane"/>
    <property type="evidence" value="ECO:0007669"/>
    <property type="project" value="InterPro"/>
</dbReference>
<feature type="compositionally biased region" description="Polar residues" evidence="2">
    <location>
        <begin position="126"/>
        <end position="145"/>
    </location>
</feature>
<evidence type="ECO:0000256" key="2">
    <source>
        <dbReference type="SAM" id="MobiDB-lite"/>
    </source>
</evidence>
<feature type="compositionally biased region" description="Polar residues" evidence="2">
    <location>
        <begin position="60"/>
        <end position="70"/>
    </location>
</feature>
<evidence type="ECO:0000256" key="3">
    <source>
        <dbReference type="SAM" id="SignalP"/>
    </source>
</evidence>
<dbReference type="KEGG" id="bky:D1093_08775"/>
<feature type="compositionally biased region" description="Basic and acidic residues" evidence="2">
    <location>
        <begin position="72"/>
        <end position="88"/>
    </location>
</feature>
<dbReference type="SMART" id="SM00869">
    <property type="entry name" value="Autotransporter"/>
    <property type="match status" value="1"/>
</dbReference>
<feature type="compositionally biased region" description="Polar residues" evidence="2">
    <location>
        <begin position="98"/>
        <end position="109"/>
    </location>
</feature>
<evidence type="ECO:0000259" key="4">
    <source>
        <dbReference type="PROSITE" id="PS51208"/>
    </source>
</evidence>
<dbReference type="InterPro" id="IPR005546">
    <property type="entry name" value="Autotransporte_beta"/>
</dbReference>
<dbReference type="EMBL" id="CP031843">
    <property type="protein sequence ID" value="QEE09673.1"/>
    <property type="molecule type" value="Genomic_DNA"/>
</dbReference>
<dbReference type="Gene3D" id="2.40.128.130">
    <property type="entry name" value="Autotransporter beta-domain"/>
    <property type="match status" value="1"/>
</dbReference>
<feature type="chain" id="PRO_5023015199" evidence="3">
    <location>
        <begin position="28"/>
        <end position="552"/>
    </location>
</feature>